<dbReference type="Pfam" id="PF11984">
    <property type="entry name" value="DUF3485"/>
    <property type="match status" value="1"/>
</dbReference>
<evidence type="ECO:0000259" key="1">
    <source>
        <dbReference type="Pfam" id="PF11984"/>
    </source>
</evidence>
<dbReference type="KEGG" id="amuc:Pan181_12490"/>
<keyword evidence="3" id="KW-1185">Reference proteome</keyword>
<feature type="domain" description="Methanolan biosynthesis EpsI" evidence="1">
    <location>
        <begin position="13"/>
        <end position="128"/>
    </location>
</feature>
<dbReference type="InterPro" id="IPR014263">
    <property type="entry name" value="Methanolan_biosynth_EpsI"/>
</dbReference>
<gene>
    <name evidence="2" type="ORF">Pan181_12490</name>
</gene>
<evidence type="ECO:0000313" key="3">
    <source>
        <dbReference type="Proteomes" id="UP000315750"/>
    </source>
</evidence>
<organism evidence="2 3">
    <name type="scientific">Aeoliella mucimassa</name>
    <dbReference type="NCBI Taxonomy" id="2527972"/>
    <lineage>
        <taxon>Bacteria</taxon>
        <taxon>Pseudomonadati</taxon>
        <taxon>Planctomycetota</taxon>
        <taxon>Planctomycetia</taxon>
        <taxon>Pirellulales</taxon>
        <taxon>Lacipirellulaceae</taxon>
        <taxon>Aeoliella</taxon>
    </lineage>
</organism>
<sequence>MVKLLNIAVIVAAVAITAGSSLLVERVYQRWGNAEDLVIHADALNQFPMKFGEWECLGEQEVPEYTRNLLKYKTAIWRDYQKQDGVESVQFMALVGTPGPLVRHPPEVCYDQQGYPLIVEPKTISIDVAGVEHTFKATTYGMRGAPDDHFIVATSWSDCTTFERSAIPRARYGGSPFVYAVQALTKINHKETEQDAMARLKNFLTSMATDYPAYFDKIDNAEPNQ</sequence>
<dbReference type="EMBL" id="CP036278">
    <property type="protein sequence ID" value="QDU55063.1"/>
    <property type="molecule type" value="Genomic_DNA"/>
</dbReference>
<reference evidence="2 3" key="1">
    <citation type="submission" date="2019-02" db="EMBL/GenBank/DDBJ databases">
        <title>Deep-cultivation of Planctomycetes and their phenomic and genomic characterization uncovers novel biology.</title>
        <authorList>
            <person name="Wiegand S."/>
            <person name="Jogler M."/>
            <person name="Boedeker C."/>
            <person name="Pinto D."/>
            <person name="Vollmers J."/>
            <person name="Rivas-Marin E."/>
            <person name="Kohn T."/>
            <person name="Peeters S.H."/>
            <person name="Heuer A."/>
            <person name="Rast P."/>
            <person name="Oberbeckmann S."/>
            <person name="Bunk B."/>
            <person name="Jeske O."/>
            <person name="Meyerdierks A."/>
            <person name="Storesund J.E."/>
            <person name="Kallscheuer N."/>
            <person name="Luecker S."/>
            <person name="Lage O.M."/>
            <person name="Pohl T."/>
            <person name="Merkel B.J."/>
            <person name="Hornburger P."/>
            <person name="Mueller R.-W."/>
            <person name="Bruemmer F."/>
            <person name="Labrenz M."/>
            <person name="Spormann A.M."/>
            <person name="Op den Camp H."/>
            <person name="Overmann J."/>
            <person name="Amann R."/>
            <person name="Jetten M.S.M."/>
            <person name="Mascher T."/>
            <person name="Medema M.H."/>
            <person name="Devos D.P."/>
            <person name="Kaster A.-K."/>
            <person name="Ovreas L."/>
            <person name="Rohde M."/>
            <person name="Galperin M.Y."/>
            <person name="Jogler C."/>
        </authorList>
    </citation>
    <scope>NUCLEOTIDE SEQUENCE [LARGE SCALE GENOMIC DNA]</scope>
    <source>
        <strain evidence="2 3">Pan181</strain>
    </source>
</reference>
<proteinExistence type="predicted"/>
<protein>
    <recommendedName>
        <fullName evidence="1">Methanolan biosynthesis EpsI domain-containing protein</fullName>
    </recommendedName>
</protein>
<accession>A0A518AK05</accession>
<dbReference type="AlphaFoldDB" id="A0A518AK05"/>
<name>A0A518AK05_9BACT</name>
<evidence type="ECO:0000313" key="2">
    <source>
        <dbReference type="EMBL" id="QDU55063.1"/>
    </source>
</evidence>
<dbReference type="Proteomes" id="UP000315750">
    <property type="component" value="Chromosome"/>
</dbReference>